<dbReference type="AlphaFoldDB" id="A0AAN6UL03"/>
<proteinExistence type="predicted"/>
<organism evidence="2 3">
    <name type="scientific">Trichocladium antarcticum</name>
    <dbReference type="NCBI Taxonomy" id="1450529"/>
    <lineage>
        <taxon>Eukaryota</taxon>
        <taxon>Fungi</taxon>
        <taxon>Dikarya</taxon>
        <taxon>Ascomycota</taxon>
        <taxon>Pezizomycotina</taxon>
        <taxon>Sordariomycetes</taxon>
        <taxon>Sordariomycetidae</taxon>
        <taxon>Sordariales</taxon>
        <taxon>Chaetomiaceae</taxon>
        <taxon>Trichocladium</taxon>
    </lineage>
</organism>
<name>A0AAN6UL03_9PEZI</name>
<reference evidence="2" key="2">
    <citation type="submission" date="2023-05" db="EMBL/GenBank/DDBJ databases">
        <authorList>
            <consortium name="Lawrence Berkeley National Laboratory"/>
            <person name="Steindorff A."/>
            <person name="Hensen N."/>
            <person name="Bonometti L."/>
            <person name="Westerberg I."/>
            <person name="Brannstrom I.O."/>
            <person name="Guillou S."/>
            <person name="Cros-Aarteil S."/>
            <person name="Calhoun S."/>
            <person name="Haridas S."/>
            <person name="Kuo A."/>
            <person name="Mondo S."/>
            <person name="Pangilinan J."/>
            <person name="Riley R."/>
            <person name="Labutti K."/>
            <person name="Andreopoulos B."/>
            <person name="Lipzen A."/>
            <person name="Chen C."/>
            <person name="Yanf M."/>
            <person name="Daum C."/>
            <person name="Ng V."/>
            <person name="Clum A."/>
            <person name="Ohm R."/>
            <person name="Martin F."/>
            <person name="Silar P."/>
            <person name="Natvig D."/>
            <person name="Lalanne C."/>
            <person name="Gautier V."/>
            <person name="Ament-Velasquez S.L."/>
            <person name="Kruys A."/>
            <person name="Hutchinson M.I."/>
            <person name="Powell A.J."/>
            <person name="Barry K."/>
            <person name="Miller A.N."/>
            <person name="Grigoriev I.V."/>
            <person name="Debuchy R."/>
            <person name="Gladieux P."/>
            <person name="Thoren M.H."/>
            <person name="Johannesson H."/>
        </authorList>
    </citation>
    <scope>NUCLEOTIDE SEQUENCE</scope>
    <source>
        <strain evidence="2">CBS 123565</strain>
    </source>
</reference>
<sequence>MLFVRPGPVLSGHMIGVGSVRTLCCGPFQDRSQPRPSPAHRRFLTEPLKAQARQRSHYPQHQHEGQNLHPPPRLANKPTLRPTYPATS</sequence>
<gene>
    <name evidence="2" type="ORF">BT67DRAFT_38843</name>
</gene>
<accession>A0AAN6UL03</accession>
<keyword evidence="3" id="KW-1185">Reference proteome</keyword>
<evidence type="ECO:0000313" key="3">
    <source>
        <dbReference type="Proteomes" id="UP001304895"/>
    </source>
</evidence>
<feature type="region of interest" description="Disordered" evidence="1">
    <location>
        <begin position="28"/>
        <end position="88"/>
    </location>
</feature>
<evidence type="ECO:0000256" key="1">
    <source>
        <dbReference type="SAM" id="MobiDB-lite"/>
    </source>
</evidence>
<evidence type="ECO:0000313" key="2">
    <source>
        <dbReference type="EMBL" id="KAK4133636.1"/>
    </source>
</evidence>
<dbReference type="EMBL" id="MU853411">
    <property type="protein sequence ID" value="KAK4133636.1"/>
    <property type="molecule type" value="Genomic_DNA"/>
</dbReference>
<reference evidence="2" key="1">
    <citation type="journal article" date="2023" name="Mol. Phylogenet. Evol.">
        <title>Genome-scale phylogeny and comparative genomics of the fungal order Sordariales.</title>
        <authorList>
            <person name="Hensen N."/>
            <person name="Bonometti L."/>
            <person name="Westerberg I."/>
            <person name="Brannstrom I.O."/>
            <person name="Guillou S."/>
            <person name="Cros-Aarteil S."/>
            <person name="Calhoun S."/>
            <person name="Haridas S."/>
            <person name="Kuo A."/>
            <person name="Mondo S."/>
            <person name="Pangilinan J."/>
            <person name="Riley R."/>
            <person name="LaButti K."/>
            <person name="Andreopoulos B."/>
            <person name="Lipzen A."/>
            <person name="Chen C."/>
            <person name="Yan M."/>
            <person name="Daum C."/>
            <person name="Ng V."/>
            <person name="Clum A."/>
            <person name="Steindorff A."/>
            <person name="Ohm R.A."/>
            <person name="Martin F."/>
            <person name="Silar P."/>
            <person name="Natvig D.O."/>
            <person name="Lalanne C."/>
            <person name="Gautier V."/>
            <person name="Ament-Velasquez S.L."/>
            <person name="Kruys A."/>
            <person name="Hutchinson M.I."/>
            <person name="Powell A.J."/>
            <person name="Barry K."/>
            <person name="Miller A.N."/>
            <person name="Grigoriev I.V."/>
            <person name="Debuchy R."/>
            <person name="Gladieux P."/>
            <person name="Hiltunen Thoren M."/>
            <person name="Johannesson H."/>
        </authorList>
    </citation>
    <scope>NUCLEOTIDE SEQUENCE</scope>
    <source>
        <strain evidence="2">CBS 123565</strain>
    </source>
</reference>
<protein>
    <submittedName>
        <fullName evidence="2">Uncharacterized protein</fullName>
    </submittedName>
</protein>
<comment type="caution">
    <text evidence="2">The sequence shown here is derived from an EMBL/GenBank/DDBJ whole genome shotgun (WGS) entry which is preliminary data.</text>
</comment>
<dbReference type="Proteomes" id="UP001304895">
    <property type="component" value="Unassembled WGS sequence"/>
</dbReference>